<dbReference type="InterPro" id="IPR046450">
    <property type="entry name" value="PA_dom_sf"/>
</dbReference>
<dbReference type="EMBL" id="CP038267">
    <property type="protein sequence ID" value="QBR91118.1"/>
    <property type="molecule type" value="Genomic_DNA"/>
</dbReference>
<evidence type="ECO:0000256" key="9">
    <source>
        <dbReference type="RuleBase" id="RU003355"/>
    </source>
</evidence>
<dbReference type="GO" id="GO:0004252">
    <property type="term" value="F:serine-type endopeptidase activity"/>
    <property type="evidence" value="ECO:0007669"/>
    <property type="project" value="UniProtKB-UniRule"/>
</dbReference>
<dbReference type="InterPro" id="IPR037045">
    <property type="entry name" value="S8pro/Inhibitor_I9_sf"/>
</dbReference>
<dbReference type="Gene3D" id="3.50.30.30">
    <property type="match status" value="1"/>
</dbReference>
<dbReference type="PROSITE" id="PS00136">
    <property type="entry name" value="SUBTILASE_ASP"/>
    <property type="match status" value="1"/>
</dbReference>
<evidence type="ECO:0000259" key="11">
    <source>
        <dbReference type="Pfam" id="PF00082"/>
    </source>
</evidence>
<evidence type="ECO:0000256" key="1">
    <source>
        <dbReference type="ARBA" id="ARBA00011073"/>
    </source>
</evidence>
<keyword evidence="2" id="KW-0964">Secreted</keyword>
<dbReference type="SUPFAM" id="SSF52025">
    <property type="entry name" value="PA domain"/>
    <property type="match status" value="1"/>
</dbReference>
<dbReference type="Proteomes" id="UP000294894">
    <property type="component" value="Chromosome"/>
</dbReference>
<evidence type="ECO:0000256" key="7">
    <source>
        <dbReference type="PIRSR" id="PIRSR615500-1"/>
    </source>
</evidence>
<accession>A0A4P7GGW8</accession>
<dbReference type="SUPFAM" id="SSF52743">
    <property type="entry name" value="Subtilisin-like"/>
    <property type="match status" value="1"/>
</dbReference>
<dbReference type="Pfam" id="PF17766">
    <property type="entry name" value="fn3_6"/>
    <property type="match status" value="1"/>
</dbReference>
<feature type="domain" description="Peptidase S8/S53" evidence="11">
    <location>
        <begin position="221"/>
        <end position="687"/>
    </location>
</feature>
<dbReference type="CDD" id="cd02120">
    <property type="entry name" value="PA_subtilisin_like"/>
    <property type="match status" value="1"/>
</dbReference>
<dbReference type="PANTHER" id="PTHR10795">
    <property type="entry name" value="PROPROTEIN CONVERTASE SUBTILISIN/KEXIN"/>
    <property type="match status" value="1"/>
</dbReference>
<dbReference type="Gene3D" id="3.30.70.80">
    <property type="entry name" value="Peptidase S8 propeptide/proteinase inhibitor I9"/>
    <property type="match status" value="1"/>
</dbReference>
<keyword evidence="16" id="KW-1185">Reference proteome</keyword>
<dbReference type="OrthoDB" id="614750at2"/>
<sequence length="1031" mass="103269">MCQYPRGVSRGGRRGRCAHCPVGEPDVIRRTVVLSVVAVLTLGTVPAAVASPGGTSDSVPSTVEPVAVSPAAEPEPVLSLGDGPGRELYIVQLEGDAVPSYTGGVKGLAPVQTQGRSFSPEAAREEAYRDHLVDEQADVRRDIADVTGRTTTVTFSYTDALNGFALPLTREEAREVAGLDGVVAVQVQQERQPQTDVGPEWIGAPGIWDGTATPSGAGTKGEGVVIGVLDTGINAANPAFAATVPGAAGGDDYVVQNPRGRFYGACDPTSAVYRPGWGCTDKLIGAWDFAPGDDTGSNGVGYGYDDTGHGTHTASTAAGNQVRATVSMAGAGTTPETVERVVKGVAPHANVIAYDVCSGGCPEAAIVAGIDQAIADGVDVINYSIGGDTPSAAWTDPDATGLLNARAAGIHVAASAGNGGPGPGTMGSPGDVPWLTSVASTSHNRAWRAEVEQITADGGATRPDIDGLSFSGATDGAFPLVDAGDIGSNRCLAEALVGVDLTGTIVVCETGITGRTVKGSVVKALGAEGMILMNGSNLGSSLNADAHALPAVHITHADGLALEMWMDAVAGERASISAGEEHLGADVADVLAASSGRGPNRAVDIVSPSLSAPGVDVLAGDGTANQVRWGFRSGTSMASPHVAGSLALLAASHPDWTPAEAQSALMTTASTGVRNADGSAADWFGMGSGRVDLTRAADAGLVLDETEGDYLGANPAGGGDVTELNLASMADSDCRGTCTWTRTVTATETGAGSWTAQGTGATDGIKVTITPASFTLAPGATQQLTITADVAGAPTDDHLLGTVTLTPGAGSAAPAAHLPVAARPATGFWAGGSVAIRTRRDTGSHVSAPIAAAAAGVQVEASRLVPASTQALTIPQDTTNSNPYDANGRQVIAVPVAAGATRLVAEVAATTAQDVDLYVGTGPTPSAATEVASSVSSGAAERIDLPLGASDAGPWWILVQNRTASAPGGATGSTSSTPWSRARPGTSAPSARPPTRSGPRGTSGRSVPAGRGTARWPSAPGRRADLSAWSP</sequence>
<evidence type="ECO:0000259" key="12">
    <source>
        <dbReference type="Pfam" id="PF02225"/>
    </source>
</evidence>
<dbReference type="InterPro" id="IPR023827">
    <property type="entry name" value="Peptidase_S8_Asp-AS"/>
</dbReference>
<keyword evidence="5 8" id="KW-0378">Hydrolase</keyword>
<dbReference type="InterPro" id="IPR045051">
    <property type="entry name" value="SBT"/>
</dbReference>
<evidence type="ECO:0000256" key="4">
    <source>
        <dbReference type="ARBA" id="ARBA00022729"/>
    </source>
</evidence>
<dbReference type="InterPro" id="IPR023828">
    <property type="entry name" value="Peptidase_S8_Ser-AS"/>
</dbReference>
<dbReference type="Pfam" id="PF00082">
    <property type="entry name" value="Peptidase_S8"/>
    <property type="match status" value="1"/>
</dbReference>
<organism evidence="15 16">
    <name type="scientific">Nocardioides euryhalodurans</name>
    <dbReference type="NCBI Taxonomy" id="2518370"/>
    <lineage>
        <taxon>Bacteria</taxon>
        <taxon>Bacillati</taxon>
        <taxon>Actinomycetota</taxon>
        <taxon>Actinomycetes</taxon>
        <taxon>Propionibacteriales</taxon>
        <taxon>Nocardioidaceae</taxon>
        <taxon>Nocardioides</taxon>
    </lineage>
</organism>
<keyword evidence="6 8" id="KW-0720">Serine protease</keyword>
<dbReference type="PROSITE" id="PS51892">
    <property type="entry name" value="SUBTILASE"/>
    <property type="match status" value="1"/>
</dbReference>
<keyword evidence="3 8" id="KW-0645">Protease</keyword>
<evidence type="ECO:0000256" key="3">
    <source>
        <dbReference type="ARBA" id="ARBA00022670"/>
    </source>
</evidence>
<evidence type="ECO:0000256" key="5">
    <source>
        <dbReference type="ARBA" id="ARBA00022801"/>
    </source>
</evidence>
<evidence type="ECO:0000313" key="15">
    <source>
        <dbReference type="EMBL" id="QBR91118.1"/>
    </source>
</evidence>
<feature type="domain" description="PA" evidence="12">
    <location>
        <begin position="479"/>
        <end position="562"/>
    </location>
</feature>
<dbReference type="InterPro" id="IPR000209">
    <property type="entry name" value="Peptidase_S8/S53_dom"/>
</dbReference>
<feature type="domain" description="Subtilisin-like protease fibronectin type-III" evidence="14">
    <location>
        <begin position="723"/>
        <end position="807"/>
    </location>
</feature>
<reference evidence="15 16" key="1">
    <citation type="submission" date="2019-03" db="EMBL/GenBank/DDBJ databases">
        <title>Three New Species of Nocardioides, Nocardioides euryhalodurans sp. nov., Nocardioides seonyuensis sp. nov. and Nocardioides eburneoflavus sp. nov., Iolated from Soil.</title>
        <authorList>
            <person name="Roh S.G."/>
            <person name="Lee C."/>
            <person name="Kim M.-K."/>
            <person name="Kim S.B."/>
        </authorList>
    </citation>
    <scope>NUCLEOTIDE SEQUENCE [LARGE SCALE GENOMIC DNA]</scope>
    <source>
        <strain evidence="15 16">MMS17-SY117</strain>
    </source>
</reference>
<dbReference type="KEGG" id="noy:EXE57_01670"/>
<dbReference type="PRINTS" id="PR00723">
    <property type="entry name" value="SUBTILISIN"/>
</dbReference>
<name>A0A4P7GGW8_9ACTN</name>
<evidence type="ECO:0000256" key="6">
    <source>
        <dbReference type="ARBA" id="ARBA00022825"/>
    </source>
</evidence>
<dbReference type="GO" id="GO:0006508">
    <property type="term" value="P:proteolysis"/>
    <property type="evidence" value="ECO:0007669"/>
    <property type="project" value="UniProtKB-KW"/>
</dbReference>
<dbReference type="AlphaFoldDB" id="A0A4P7GGW8"/>
<feature type="region of interest" description="Disordered" evidence="10">
    <location>
        <begin position="964"/>
        <end position="1031"/>
    </location>
</feature>
<dbReference type="InterPro" id="IPR015500">
    <property type="entry name" value="Peptidase_S8_subtilisin-rel"/>
</dbReference>
<evidence type="ECO:0000259" key="14">
    <source>
        <dbReference type="Pfam" id="PF17766"/>
    </source>
</evidence>
<dbReference type="InterPro" id="IPR036852">
    <property type="entry name" value="Peptidase_S8/S53_dom_sf"/>
</dbReference>
<feature type="domain" description="Inhibitor I9" evidence="13">
    <location>
        <begin position="89"/>
        <end position="192"/>
    </location>
</feature>
<dbReference type="PROSITE" id="PS00138">
    <property type="entry name" value="SUBTILASE_SER"/>
    <property type="match status" value="1"/>
</dbReference>
<feature type="compositionally biased region" description="Low complexity" evidence="10">
    <location>
        <begin position="964"/>
        <end position="978"/>
    </location>
</feature>
<feature type="active site" description="Charge relay system" evidence="7 8">
    <location>
        <position position="230"/>
    </location>
</feature>
<comment type="similarity">
    <text evidence="1 8 9">Belongs to the peptidase S8 family.</text>
</comment>
<dbReference type="Gene3D" id="2.60.120.380">
    <property type="match status" value="1"/>
</dbReference>
<protein>
    <submittedName>
        <fullName evidence="15">Uncharacterized protein</fullName>
    </submittedName>
</protein>
<dbReference type="InterPro" id="IPR010259">
    <property type="entry name" value="S8pro/Inhibitor_I9"/>
</dbReference>
<evidence type="ECO:0000256" key="8">
    <source>
        <dbReference type="PROSITE-ProRule" id="PRU01240"/>
    </source>
</evidence>
<feature type="active site" description="Charge relay system" evidence="7 8">
    <location>
        <position position="636"/>
    </location>
</feature>
<evidence type="ECO:0000256" key="10">
    <source>
        <dbReference type="SAM" id="MobiDB-lite"/>
    </source>
</evidence>
<evidence type="ECO:0000259" key="13">
    <source>
        <dbReference type="Pfam" id="PF05922"/>
    </source>
</evidence>
<evidence type="ECO:0000313" key="16">
    <source>
        <dbReference type="Proteomes" id="UP000294894"/>
    </source>
</evidence>
<dbReference type="Pfam" id="PF02225">
    <property type="entry name" value="PA"/>
    <property type="match status" value="1"/>
</dbReference>
<dbReference type="Pfam" id="PF05922">
    <property type="entry name" value="Inhibitor_I9"/>
    <property type="match status" value="1"/>
</dbReference>
<gene>
    <name evidence="15" type="ORF">EXE57_01670</name>
</gene>
<feature type="active site" description="Charge relay system" evidence="7 8">
    <location>
        <position position="309"/>
    </location>
</feature>
<evidence type="ECO:0000256" key="2">
    <source>
        <dbReference type="ARBA" id="ARBA00022525"/>
    </source>
</evidence>
<proteinExistence type="inferred from homology"/>
<dbReference type="Gene3D" id="3.40.50.200">
    <property type="entry name" value="Peptidase S8/S53 domain"/>
    <property type="match status" value="1"/>
</dbReference>
<keyword evidence="4" id="KW-0732">Signal</keyword>
<dbReference type="InterPro" id="IPR041469">
    <property type="entry name" value="Subtilisin-like_FN3"/>
</dbReference>
<dbReference type="InterPro" id="IPR003137">
    <property type="entry name" value="PA_domain"/>
</dbReference>